<dbReference type="Gene3D" id="3.40.50.200">
    <property type="entry name" value="Peptidase S8/S53 domain"/>
    <property type="match status" value="1"/>
</dbReference>
<dbReference type="PROSITE" id="PS00138">
    <property type="entry name" value="SUBTILASE_SER"/>
    <property type="match status" value="1"/>
</dbReference>
<dbReference type="PROSITE" id="PS00430">
    <property type="entry name" value="TONB_DEPENDENT_REC_1"/>
    <property type="match status" value="1"/>
</dbReference>
<evidence type="ECO:0000256" key="5">
    <source>
        <dbReference type="PROSITE-ProRule" id="PRU01240"/>
    </source>
</evidence>
<dbReference type="InterPro" id="IPR036852">
    <property type="entry name" value="Peptidase_S8/S53_dom_sf"/>
</dbReference>
<dbReference type="InterPro" id="IPR023827">
    <property type="entry name" value="Peptidase_S8_Asp-AS"/>
</dbReference>
<keyword evidence="3 5" id="KW-0378">Hydrolase</keyword>
<evidence type="ECO:0000313" key="10">
    <source>
        <dbReference type="Proteomes" id="UP001602370"/>
    </source>
</evidence>
<dbReference type="PROSITE" id="PS51892">
    <property type="entry name" value="SUBTILASE"/>
    <property type="match status" value="1"/>
</dbReference>
<dbReference type="PROSITE" id="PS00137">
    <property type="entry name" value="SUBTILASE_HIS"/>
    <property type="match status" value="1"/>
</dbReference>
<dbReference type="InterPro" id="IPR010916">
    <property type="entry name" value="TonB_box_CS"/>
</dbReference>
<dbReference type="InterPro" id="IPR023828">
    <property type="entry name" value="Peptidase_S8_Ser-AS"/>
</dbReference>
<keyword evidence="2 5" id="KW-0645">Protease</keyword>
<feature type="active site" description="Charge relay system" evidence="5">
    <location>
        <position position="264"/>
    </location>
</feature>
<dbReference type="PROSITE" id="PS00136">
    <property type="entry name" value="SUBTILASE_ASP"/>
    <property type="match status" value="1"/>
</dbReference>
<keyword evidence="10" id="KW-1185">Reference proteome</keyword>
<evidence type="ECO:0000256" key="6">
    <source>
        <dbReference type="RuleBase" id="RU003355"/>
    </source>
</evidence>
<dbReference type="RefSeq" id="WP_388308367.1">
    <property type="nucleotide sequence ID" value="NZ_JBIBDZ010000006.1"/>
</dbReference>
<reference evidence="9 10" key="1">
    <citation type="submission" date="2024-10" db="EMBL/GenBank/DDBJ databases">
        <title>The Natural Products Discovery Center: Release of the First 8490 Sequenced Strains for Exploring Actinobacteria Biosynthetic Diversity.</title>
        <authorList>
            <person name="Kalkreuter E."/>
            <person name="Kautsar S.A."/>
            <person name="Yang D."/>
            <person name="Bader C.D."/>
            <person name="Teijaro C.N."/>
            <person name="Fluegel L."/>
            <person name="Davis C.M."/>
            <person name="Simpson J.R."/>
            <person name="Lauterbach L."/>
            <person name="Steele A.D."/>
            <person name="Gui C."/>
            <person name="Meng S."/>
            <person name="Li G."/>
            <person name="Viehrig K."/>
            <person name="Ye F."/>
            <person name="Su P."/>
            <person name="Kiefer A.F."/>
            <person name="Nichols A."/>
            <person name="Cepeda A.J."/>
            <person name="Yan W."/>
            <person name="Fan B."/>
            <person name="Jiang Y."/>
            <person name="Adhikari A."/>
            <person name="Zheng C.-J."/>
            <person name="Schuster L."/>
            <person name="Cowan T.M."/>
            <person name="Smanski M.J."/>
            <person name="Chevrette M.G."/>
            <person name="De Carvalho L.P.S."/>
            <person name="Shen B."/>
        </authorList>
    </citation>
    <scope>NUCLEOTIDE SEQUENCE [LARGE SCALE GENOMIC DNA]</scope>
    <source>
        <strain evidence="9 10">NPDC012605</strain>
    </source>
</reference>
<dbReference type="InterPro" id="IPR050131">
    <property type="entry name" value="Peptidase_S8_subtilisin-like"/>
</dbReference>
<dbReference type="PRINTS" id="PR00723">
    <property type="entry name" value="SUBTILISIN"/>
</dbReference>
<gene>
    <name evidence="9" type="ORF">ACFY8C_21000</name>
</gene>
<dbReference type="PANTHER" id="PTHR43806:SF65">
    <property type="entry name" value="SERINE PROTEASE APRX"/>
    <property type="match status" value="1"/>
</dbReference>
<sequence>MRRPVAQGSVALALTALLAAAGTAPATGSDTEGEARLTALNPSKSAVAAQTVRLITGDSVVVTGTGDQRIVTFAPDADSPSGVAEIQQYGTDITVIPEEVRSLLDAGALDTRLFDIDGLIAQGYADGADLPLIVRHAEESAPLPAGAEPVRTVAALDATAAVVAAPRTGAFWKGLRSAARGATAKRLAGGVEKVWLDGKVRATLAESVPQIGAPEAWAKGFDGKGVKVAVLDTGVDATHPDLAGRITEARNFTETGDAVDHHGHGTHVASTVGGTGAASGGRNKGVAPGADLMVGKVLNDAGQGSDSSVLGGMEWAARNGAKVISMSLGTAAATDGTDPLSTAVNELTAETGALFVIAAGNTGPGATTIGSPGSADSALTVAAVDKQDRIASFSSRGPRLRDSALKPDIAAPGVNIVAARAAGTTMGTPADAHYTAASGTSMATPHVAGAAAILAGAHPDWTAADIKGALMSAAAVVGSGAFAEGSGRTDVPAALGQTVWATNASFGTVAPRGTAEPVTRQITFHNTADRPVTLVLTGALTLDATGAVAEGSLTLGADTVTEPARGSSEVAVTVAPDLASAYGTYTGTVTATGDGVTAHATVALNRQQPTVKLTFKGVMPDGTAPTTGTSAFLYDLRADRAPTSIRLGAGGIGSAQVQPGRYTIVGHLQQGQEYVSFGIPDITVGDQDMSVTADGRDAVPVKATTPERSELRNLILAVGRRSAEQNFGVTSTIVLGRAGGHQWAIPASKPRDGTFGLTTNWILQSPPVIARAQLRSGMLDLAAESFLASGRFDGTRSYATVDVGHGSAAELAEHPVGDRLALFREGGEDIYTVLPRLIAAGAAAVMVVNEIDDRQVGTYPSTVPVFGVPKSSGDRVAAALAEGPVTVKLTVESHPSYAYGLVRGTADGIAADQTYAPTASELAGIKLKNYSPAADPAALKGSQDGWLGYSEITGRGSGGFGALTFGTTQRVYVNAKDAKWQRVAVPLGNGPAMLAPLKPYTAGTTVTEEWFKPVMRAATPSTATSPDTGMPASRNDEGMLVQIPVWASAAAGSWEGVSMRPGDTNEFRAYRDGQFLGAAPVAYARITGLPAAKSSYRFELDAKRTEAWWGVSTEAHTAWTFDSAQPAGVDWETLSLLDADYVLDGVALDSTVDAARTHRLEVTFRNPGAHSRLTGATIGVSYDGGSTWTTLRSDVTDRTATVGINPPRHAETVSLRVRGTNAAGSTLDQTVLNAVRVVN</sequence>
<evidence type="ECO:0000256" key="4">
    <source>
        <dbReference type="ARBA" id="ARBA00022825"/>
    </source>
</evidence>
<accession>A0ABW6XTW7</accession>
<dbReference type="PANTHER" id="PTHR43806">
    <property type="entry name" value="PEPTIDASE S8"/>
    <property type="match status" value="1"/>
</dbReference>
<evidence type="ECO:0000256" key="2">
    <source>
        <dbReference type="ARBA" id="ARBA00022670"/>
    </source>
</evidence>
<dbReference type="Proteomes" id="UP001602370">
    <property type="component" value="Unassembled WGS sequence"/>
</dbReference>
<dbReference type="InterPro" id="IPR000209">
    <property type="entry name" value="Peptidase_S8/S53_dom"/>
</dbReference>
<feature type="active site" description="Charge relay system" evidence="5">
    <location>
        <position position="232"/>
    </location>
</feature>
<comment type="caution">
    <text evidence="9">The sequence shown here is derived from an EMBL/GenBank/DDBJ whole genome shotgun (WGS) entry which is preliminary data.</text>
</comment>
<evidence type="ECO:0000256" key="3">
    <source>
        <dbReference type="ARBA" id="ARBA00022801"/>
    </source>
</evidence>
<protein>
    <submittedName>
        <fullName evidence="9">S8 family serine peptidase</fullName>
    </submittedName>
</protein>
<dbReference type="InterPro" id="IPR022398">
    <property type="entry name" value="Peptidase_S8_His-AS"/>
</dbReference>
<feature type="chain" id="PRO_5045852298" evidence="7">
    <location>
        <begin position="27"/>
        <end position="1239"/>
    </location>
</feature>
<feature type="signal peptide" evidence="7">
    <location>
        <begin position="1"/>
        <end position="26"/>
    </location>
</feature>
<keyword evidence="4 5" id="KW-0720">Serine protease</keyword>
<organism evidence="9 10">
    <name type="scientific">Streptomyces flavochromogenes</name>
    <dbReference type="NCBI Taxonomy" id="68199"/>
    <lineage>
        <taxon>Bacteria</taxon>
        <taxon>Bacillati</taxon>
        <taxon>Actinomycetota</taxon>
        <taxon>Actinomycetes</taxon>
        <taxon>Kitasatosporales</taxon>
        <taxon>Streptomycetaceae</taxon>
        <taxon>Streptomyces</taxon>
    </lineage>
</organism>
<proteinExistence type="inferred from homology"/>
<feature type="domain" description="Peptidase S8/S53" evidence="8">
    <location>
        <begin position="223"/>
        <end position="475"/>
    </location>
</feature>
<keyword evidence="7" id="KW-0732">Signal</keyword>
<evidence type="ECO:0000259" key="8">
    <source>
        <dbReference type="Pfam" id="PF00082"/>
    </source>
</evidence>
<dbReference type="Pfam" id="PF00082">
    <property type="entry name" value="Peptidase_S8"/>
    <property type="match status" value="1"/>
</dbReference>
<dbReference type="SUPFAM" id="SSF52743">
    <property type="entry name" value="Subtilisin-like"/>
    <property type="match status" value="1"/>
</dbReference>
<comment type="similarity">
    <text evidence="1 5 6">Belongs to the peptidase S8 family.</text>
</comment>
<feature type="active site" description="Charge relay system" evidence="5">
    <location>
        <position position="441"/>
    </location>
</feature>
<dbReference type="Gene3D" id="3.50.30.30">
    <property type="match status" value="1"/>
</dbReference>
<dbReference type="InterPro" id="IPR015500">
    <property type="entry name" value="Peptidase_S8_subtilisin-rel"/>
</dbReference>
<evidence type="ECO:0000256" key="7">
    <source>
        <dbReference type="SAM" id="SignalP"/>
    </source>
</evidence>
<name>A0ABW6XTW7_9ACTN</name>
<evidence type="ECO:0000313" key="9">
    <source>
        <dbReference type="EMBL" id="MFF5920796.1"/>
    </source>
</evidence>
<dbReference type="EMBL" id="JBIBDZ010000006">
    <property type="protein sequence ID" value="MFF5920796.1"/>
    <property type="molecule type" value="Genomic_DNA"/>
</dbReference>
<evidence type="ECO:0000256" key="1">
    <source>
        <dbReference type="ARBA" id="ARBA00011073"/>
    </source>
</evidence>